<gene>
    <name evidence="1" type="ORF">AVEN_268989_1</name>
</gene>
<reference evidence="1 2" key="1">
    <citation type="journal article" date="2019" name="Sci. Rep.">
        <title>Orb-weaving spider Araneus ventricosus genome elucidates the spidroin gene catalogue.</title>
        <authorList>
            <person name="Kono N."/>
            <person name="Nakamura H."/>
            <person name="Ohtoshi R."/>
            <person name="Moran D.A.P."/>
            <person name="Shinohara A."/>
            <person name="Yoshida Y."/>
            <person name="Fujiwara M."/>
            <person name="Mori M."/>
            <person name="Tomita M."/>
            <person name="Arakawa K."/>
        </authorList>
    </citation>
    <scope>NUCLEOTIDE SEQUENCE [LARGE SCALE GENOMIC DNA]</scope>
</reference>
<organism evidence="1 2">
    <name type="scientific">Araneus ventricosus</name>
    <name type="common">Orbweaver spider</name>
    <name type="synonym">Epeira ventricosa</name>
    <dbReference type="NCBI Taxonomy" id="182803"/>
    <lineage>
        <taxon>Eukaryota</taxon>
        <taxon>Metazoa</taxon>
        <taxon>Ecdysozoa</taxon>
        <taxon>Arthropoda</taxon>
        <taxon>Chelicerata</taxon>
        <taxon>Arachnida</taxon>
        <taxon>Araneae</taxon>
        <taxon>Araneomorphae</taxon>
        <taxon>Entelegynae</taxon>
        <taxon>Araneoidea</taxon>
        <taxon>Araneidae</taxon>
        <taxon>Araneus</taxon>
    </lineage>
</organism>
<dbReference type="AlphaFoldDB" id="A0A4Y2HJC8"/>
<dbReference type="EMBL" id="BGPR01001974">
    <property type="protein sequence ID" value="GBM65359.1"/>
    <property type="molecule type" value="Genomic_DNA"/>
</dbReference>
<protein>
    <submittedName>
        <fullName evidence="1">Uncharacterized protein</fullName>
    </submittedName>
</protein>
<sequence length="83" mass="9271">MGEFFLYLGKNFMKFTVPKMSREGRAVTIWSRFWDNASTAKGPATSPGGSIGGHPLKKRLGFSLTEFVGSIFCFDTCILRGWK</sequence>
<accession>A0A4Y2HJC8</accession>
<evidence type="ECO:0000313" key="1">
    <source>
        <dbReference type="EMBL" id="GBM65359.1"/>
    </source>
</evidence>
<proteinExistence type="predicted"/>
<dbReference type="Proteomes" id="UP000499080">
    <property type="component" value="Unassembled WGS sequence"/>
</dbReference>
<evidence type="ECO:0000313" key="2">
    <source>
        <dbReference type="Proteomes" id="UP000499080"/>
    </source>
</evidence>
<keyword evidence="2" id="KW-1185">Reference proteome</keyword>
<name>A0A4Y2HJC8_ARAVE</name>
<comment type="caution">
    <text evidence="1">The sequence shown here is derived from an EMBL/GenBank/DDBJ whole genome shotgun (WGS) entry which is preliminary data.</text>
</comment>